<evidence type="ECO:0000313" key="2">
    <source>
        <dbReference type="Proteomes" id="UP001055879"/>
    </source>
</evidence>
<reference evidence="1 2" key="2">
    <citation type="journal article" date="2022" name="Mol. Ecol. Resour.">
        <title>The genomes of chicory, endive, great burdock and yacon provide insights into Asteraceae paleo-polyploidization history and plant inulin production.</title>
        <authorList>
            <person name="Fan W."/>
            <person name="Wang S."/>
            <person name="Wang H."/>
            <person name="Wang A."/>
            <person name="Jiang F."/>
            <person name="Liu H."/>
            <person name="Zhao H."/>
            <person name="Xu D."/>
            <person name="Zhang Y."/>
        </authorList>
    </citation>
    <scope>NUCLEOTIDE SEQUENCE [LARGE SCALE GENOMIC DNA]</scope>
    <source>
        <strain evidence="2">cv. Niubang</strain>
    </source>
</reference>
<keyword evidence="2" id="KW-1185">Reference proteome</keyword>
<gene>
    <name evidence="1" type="ORF">L6452_42461</name>
</gene>
<dbReference type="Proteomes" id="UP001055879">
    <property type="component" value="Linkage Group LG17"/>
</dbReference>
<dbReference type="EMBL" id="CM042063">
    <property type="protein sequence ID" value="KAI3667404.1"/>
    <property type="molecule type" value="Genomic_DNA"/>
</dbReference>
<reference evidence="2" key="1">
    <citation type="journal article" date="2022" name="Mol. Ecol. Resour.">
        <title>The genomes of chicory, endive, great burdock and yacon provide insights into Asteraceae palaeo-polyploidization history and plant inulin production.</title>
        <authorList>
            <person name="Fan W."/>
            <person name="Wang S."/>
            <person name="Wang H."/>
            <person name="Wang A."/>
            <person name="Jiang F."/>
            <person name="Liu H."/>
            <person name="Zhao H."/>
            <person name="Xu D."/>
            <person name="Zhang Y."/>
        </authorList>
    </citation>
    <scope>NUCLEOTIDE SEQUENCE [LARGE SCALE GENOMIC DNA]</scope>
    <source>
        <strain evidence="2">cv. Niubang</strain>
    </source>
</reference>
<accession>A0ACB8XIT7</accession>
<proteinExistence type="predicted"/>
<evidence type="ECO:0000313" key="1">
    <source>
        <dbReference type="EMBL" id="KAI3667404.1"/>
    </source>
</evidence>
<organism evidence="1 2">
    <name type="scientific">Arctium lappa</name>
    <name type="common">Greater burdock</name>
    <name type="synonym">Lappa major</name>
    <dbReference type="NCBI Taxonomy" id="4217"/>
    <lineage>
        <taxon>Eukaryota</taxon>
        <taxon>Viridiplantae</taxon>
        <taxon>Streptophyta</taxon>
        <taxon>Embryophyta</taxon>
        <taxon>Tracheophyta</taxon>
        <taxon>Spermatophyta</taxon>
        <taxon>Magnoliopsida</taxon>
        <taxon>eudicotyledons</taxon>
        <taxon>Gunneridae</taxon>
        <taxon>Pentapetalae</taxon>
        <taxon>asterids</taxon>
        <taxon>campanulids</taxon>
        <taxon>Asterales</taxon>
        <taxon>Asteraceae</taxon>
        <taxon>Carduoideae</taxon>
        <taxon>Cardueae</taxon>
        <taxon>Arctiinae</taxon>
        <taxon>Arctium</taxon>
    </lineage>
</organism>
<sequence length="154" mass="17304">MECQNWLRVEDDELGENGEGPSRNHPGPRLPTFFGVYTSDQVEEVFDTKMDHDNSCDRDWTSTMFEESGSFSLPDVMKSPVFSKYESSNNSLWIDLGSSPVGSDHYRGSTKPLPPVWTYGFLVPQVANKLISVNLVELISTFASFDAKAINTQR</sequence>
<comment type="caution">
    <text evidence="1">The sequence shown here is derived from an EMBL/GenBank/DDBJ whole genome shotgun (WGS) entry which is preliminary data.</text>
</comment>
<name>A0ACB8XIT7_ARCLA</name>
<protein>
    <submittedName>
        <fullName evidence="1">Uncharacterized protein</fullName>
    </submittedName>
</protein>